<name>A0A0L0SNN2_ALLM3</name>
<protein>
    <submittedName>
        <fullName evidence="2">Uncharacterized protein</fullName>
    </submittedName>
</protein>
<keyword evidence="3" id="KW-1185">Reference proteome</keyword>
<reference evidence="2 3" key="1">
    <citation type="submission" date="2009-11" db="EMBL/GenBank/DDBJ databases">
        <title>Annotation of Allomyces macrogynus ATCC 38327.</title>
        <authorList>
            <consortium name="The Broad Institute Genome Sequencing Platform"/>
            <person name="Russ C."/>
            <person name="Cuomo C."/>
            <person name="Burger G."/>
            <person name="Gray M.W."/>
            <person name="Holland P.W.H."/>
            <person name="King N."/>
            <person name="Lang F.B.F."/>
            <person name="Roger A.J."/>
            <person name="Ruiz-Trillo I."/>
            <person name="Young S.K."/>
            <person name="Zeng Q."/>
            <person name="Gargeya S."/>
            <person name="Fitzgerald M."/>
            <person name="Haas B."/>
            <person name="Abouelleil A."/>
            <person name="Alvarado L."/>
            <person name="Arachchi H.M."/>
            <person name="Berlin A."/>
            <person name="Chapman S.B."/>
            <person name="Gearin G."/>
            <person name="Goldberg J."/>
            <person name="Griggs A."/>
            <person name="Gujja S."/>
            <person name="Hansen M."/>
            <person name="Heiman D."/>
            <person name="Howarth C."/>
            <person name="Larimer J."/>
            <person name="Lui A."/>
            <person name="MacDonald P.J.P."/>
            <person name="McCowen C."/>
            <person name="Montmayeur A."/>
            <person name="Murphy C."/>
            <person name="Neiman D."/>
            <person name="Pearson M."/>
            <person name="Priest M."/>
            <person name="Roberts A."/>
            <person name="Saif S."/>
            <person name="Shea T."/>
            <person name="Sisk P."/>
            <person name="Stolte C."/>
            <person name="Sykes S."/>
            <person name="Wortman J."/>
            <person name="Nusbaum C."/>
            <person name="Birren B."/>
        </authorList>
    </citation>
    <scope>NUCLEOTIDE SEQUENCE [LARGE SCALE GENOMIC DNA]</scope>
    <source>
        <strain evidence="2 3">ATCC 38327</strain>
    </source>
</reference>
<feature type="region of interest" description="Disordered" evidence="1">
    <location>
        <begin position="178"/>
        <end position="211"/>
    </location>
</feature>
<reference evidence="3" key="2">
    <citation type="submission" date="2009-11" db="EMBL/GenBank/DDBJ databases">
        <title>The Genome Sequence of Allomyces macrogynus strain ATCC 38327.</title>
        <authorList>
            <consortium name="The Broad Institute Genome Sequencing Platform"/>
            <person name="Russ C."/>
            <person name="Cuomo C."/>
            <person name="Shea T."/>
            <person name="Young S.K."/>
            <person name="Zeng Q."/>
            <person name="Koehrsen M."/>
            <person name="Haas B."/>
            <person name="Borodovsky M."/>
            <person name="Guigo R."/>
            <person name="Alvarado L."/>
            <person name="Berlin A."/>
            <person name="Borenstein D."/>
            <person name="Chen Z."/>
            <person name="Engels R."/>
            <person name="Freedman E."/>
            <person name="Gellesch M."/>
            <person name="Goldberg J."/>
            <person name="Griggs A."/>
            <person name="Gujja S."/>
            <person name="Heiman D."/>
            <person name="Hepburn T."/>
            <person name="Howarth C."/>
            <person name="Jen D."/>
            <person name="Larson L."/>
            <person name="Lewis B."/>
            <person name="Mehta T."/>
            <person name="Park D."/>
            <person name="Pearson M."/>
            <person name="Roberts A."/>
            <person name="Saif S."/>
            <person name="Shenoy N."/>
            <person name="Sisk P."/>
            <person name="Stolte C."/>
            <person name="Sykes S."/>
            <person name="Walk T."/>
            <person name="White J."/>
            <person name="Yandava C."/>
            <person name="Burger G."/>
            <person name="Gray M.W."/>
            <person name="Holland P.W.H."/>
            <person name="King N."/>
            <person name="Lang F.B.F."/>
            <person name="Roger A.J."/>
            <person name="Ruiz-Trillo I."/>
            <person name="Lander E."/>
            <person name="Nusbaum C."/>
        </authorList>
    </citation>
    <scope>NUCLEOTIDE SEQUENCE [LARGE SCALE GENOMIC DNA]</scope>
    <source>
        <strain evidence="3">ATCC 38327</strain>
    </source>
</reference>
<dbReference type="Proteomes" id="UP000054350">
    <property type="component" value="Unassembled WGS sequence"/>
</dbReference>
<organism evidence="2 3">
    <name type="scientific">Allomyces macrogynus (strain ATCC 38327)</name>
    <name type="common">Allomyces javanicus var. macrogynus</name>
    <dbReference type="NCBI Taxonomy" id="578462"/>
    <lineage>
        <taxon>Eukaryota</taxon>
        <taxon>Fungi</taxon>
        <taxon>Fungi incertae sedis</taxon>
        <taxon>Blastocladiomycota</taxon>
        <taxon>Blastocladiomycetes</taxon>
        <taxon>Blastocladiales</taxon>
        <taxon>Blastocladiaceae</taxon>
        <taxon>Allomyces</taxon>
    </lineage>
</organism>
<evidence type="ECO:0000313" key="2">
    <source>
        <dbReference type="EMBL" id="KNE63990.1"/>
    </source>
</evidence>
<dbReference type="AlphaFoldDB" id="A0A0L0SNN2"/>
<feature type="region of interest" description="Disordered" evidence="1">
    <location>
        <begin position="15"/>
        <end position="83"/>
    </location>
</feature>
<dbReference type="VEuPathDB" id="FungiDB:AMAG_09051"/>
<feature type="compositionally biased region" description="Polar residues" evidence="1">
    <location>
        <begin position="60"/>
        <end position="83"/>
    </location>
</feature>
<feature type="compositionally biased region" description="Low complexity" evidence="1">
    <location>
        <begin position="178"/>
        <end position="189"/>
    </location>
</feature>
<evidence type="ECO:0000256" key="1">
    <source>
        <dbReference type="SAM" id="MobiDB-lite"/>
    </source>
</evidence>
<evidence type="ECO:0000313" key="3">
    <source>
        <dbReference type="Proteomes" id="UP000054350"/>
    </source>
</evidence>
<dbReference type="EMBL" id="GG745343">
    <property type="protein sequence ID" value="KNE63990.1"/>
    <property type="molecule type" value="Genomic_DNA"/>
</dbReference>
<accession>A0A0L0SNN2</accession>
<sequence>MITLLTHLDLRRDDRRRRRRRAACPQQRRAAARRQEQHASELALRRPKLLQRPRDLAKSARTSANRHSAATAQSTNMMPTFRPQTPRASYIPAGARTPIAPGKLAAKSVFGDVRVTHALPISVRNEVLAAPGSVHGALCTATSTAAIATALACHLWNFEDDADVQVLEYPPTFAAAAERIANPPAPSRSPARDTSYRYDDDEDESMDVDTTASELGSADLGVGATTHPRTPHAPSPHGPHVYLAPVDPSFCAVIVTLPTTGELLVFPDPLTAPVHLEIPPMPAGSYVPTPFLTPREYSPIDPIVSVAVTGSTVLVATRTRLFAMFLGGSNPITLVPVQRPWGGILSSFKRAVGGSRAEAEAVVAATAYAGQFYVLTYSNLERWEPRGVARDFDAARGRGPQLVLQEQSAHSLVNVRDLDATLVDVRALVVDDIGAVVVSEIENEEEVGGDHALLCALFDAPFKTNVNAQFRQLELTDPTAVGVVRLATGQIVAANATGVEIYDAAADMHDAFEWASGAHELVAAVLGAENKAHFLDVSQGILELVPRRSNNLSRSSRRSAAGDAEQVDLAKTSIDELNSIVYFGCKPSRDMPAISEHEMAQYAHDLLHAPLYVDDDPYMRADQQREYFGNYLRFLRSDACFERLGQASRTHVLDQLLTVEARRAVLASDIPDELRSVLLSCESVAAVLDHLYARAVAADATNVAQQLHFTINPTVVAVVRGITAEDVLKQLSAFGVDPKPVMASLMKLVDFNLKTIGPAGTGSRRDLAANLGEAVTAMLDATHPLLAPPVPTTIPSVPKAGALIEVPRGAARRLSWEEAVVALMDVYSKGAAELVHKYVVPRLQAVYLTHQHANLPADPINDTVIEWANQREPAGAAFVLYYLTQLVFVDEDHPRALAMGLAFPPLFEKFLAAHPPMVVGGLYFLQQGRLHDAVKDLLLAGPQLASVAARGYVYDLVTMAVGVLAARATNDRDRDTIARHDMVVRAYLLANDVQARHVHMGVQALANANSSETKRLPPQWVARRMQHGHAVPAPWLAEICPAGTSLVDVAHVLVTIPLAAGERRLALRKLWRRAITVAFAPGNPALDAQQREEMFESLMDVTQRAGRDETRLVQDEVLNLDAPEVEKWFGVYKLDAAARAEELKRNVEVSTFLRGLKAKSSALSALLKTHFAPGGAE</sequence>
<proteinExistence type="predicted"/>
<gene>
    <name evidence="2" type="ORF">AMAG_09051</name>
</gene>